<dbReference type="EMBL" id="KB097487">
    <property type="protein sequence ID" value="ESN96901.1"/>
    <property type="molecule type" value="Genomic_DNA"/>
</dbReference>
<gene>
    <name evidence="2" type="primary">20206912</name>
    <name evidence="1" type="ORF">HELRODRAFT_178700</name>
</gene>
<reference evidence="2" key="3">
    <citation type="submission" date="2015-06" db="UniProtKB">
        <authorList>
            <consortium name="EnsemblMetazoa"/>
        </authorList>
    </citation>
    <scope>IDENTIFICATION</scope>
</reference>
<dbReference type="GeneID" id="20206912"/>
<proteinExistence type="predicted"/>
<reference evidence="3" key="1">
    <citation type="submission" date="2012-12" db="EMBL/GenBank/DDBJ databases">
        <authorList>
            <person name="Hellsten U."/>
            <person name="Grimwood J."/>
            <person name="Chapman J.A."/>
            <person name="Shapiro H."/>
            <person name="Aerts A."/>
            <person name="Otillar R.P."/>
            <person name="Terry A.Y."/>
            <person name="Boore J.L."/>
            <person name="Simakov O."/>
            <person name="Marletaz F."/>
            <person name="Cho S.-J."/>
            <person name="Edsinger-Gonzales E."/>
            <person name="Havlak P."/>
            <person name="Kuo D.-H."/>
            <person name="Larsson T."/>
            <person name="Lv J."/>
            <person name="Arendt D."/>
            <person name="Savage R."/>
            <person name="Osoegawa K."/>
            <person name="de Jong P."/>
            <person name="Lindberg D.R."/>
            <person name="Seaver E.C."/>
            <person name="Weisblat D.A."/>
            <person name="Putnam N.H."/>
            <person name="Grigoriev I.V."/>
            <person name="Rokhsar D.S."/>
        </authorList>
    </citation>
    <scope>NUCLEOTIDE SEQUENCE</scope>
</reference>
<keyword evidence="3" id="KW-1185">Reference proteome</keyword>
<organism evidence="2 3">
    <name type="scientific">Helobdella robusta</name>
    <name type="common">Californian leech</name>
    <dbReference type="NCBI Taxonomy" id="6412"/>
    <lineage>
        <taxon>Eukaryota</taxon>
        <taxon>Metazoa</taxon>
        <taxon>Spiralia</taxon>
        <taxon>Lophotrochozoa</taxon>
        <taxon>Annelida</taxon>
        <taxon>Clitellata</taxon>
        <taxon>Hirudinea</taxon>
        <taxon>Rhynchobdellida</taxon>
        <taxon>Glossiphoniidae</taxon>
        <taxon>Helobdella</taxon>
    </lineage>
</organism>
<protein>
    <submittedName>
        <fullName evidence="1 2">Uncharacterized protein</fullName>
    </submittedName>
</protein>
<dbReference type="RefSeq" id="XP_009025032.1">
    <property type="nucleotide sequence ID" value="XM_009026784.1"/>
</dbReference>
<accession>T1FDL3</accession>
<evidence type="ECO:0000313" key="2">
    <source>
        <dbReference type="EnsemblMetazoa" id="HelroP178700"/>
    </source>
</evidence>
<dbReference type="EnsemblMetazoa" id="HelroT178700">
    <property type="protein sequence ID" value="HelroP178700"/>
    <property type="gene ID" value="HelroG178700"/>
</dbReference>
<dbReference type="InParanoid" id="T1FDL3"/>
<dbReference type="KEGG" id="hro:HELRODRAFT_178700"/>
<evidence type="ECO:0000313" key="3">
    <source>
        <dbReference type="Proteomes" id="UP000015101"/>
    </source>
</evidence>
<evidence type="ECO:0000313" key="1">
    <source>
        <dbReference type="EMBL" id="ESN96901.1"/>
    </source>
</evidence>
<name>T1FDL3_HELRO</name>
<dbReference type="AlphaFoldDB" id="T1FDL3"/>
<reference evidence="1 3" key="2">
    <citation type="journal article" date="2013" name="Nature">
        <title>Insights into bilaterian evolution from three spiralian genomes.</title>
        <authorList>
            <person name="Simakov O."/>
            <person name="Marletaz F."/>
            <person name="Cho S.J."/>
            <person name="Edsinger-Gonzales E."/>
            <person name="Havlak P."/>
            <person name="Hellsten U."/>
            <person name="Kuo D.H."/>
            <person name="Larsson T."/>
            <person name="Lv J."/>
            <person name="Arendt D."/>
            <person name="Savage R."/>
            <person name="Osoegawa K."/>
            <person name="de Jong P."/>
            <person name="Grimwood J."/>
            <person name="Chapman J.A."/>
            <person name="Shapiro H."/>
            <person name="Aerts A."/>
            <person name="Otillar R.P."/>
            <person name="Terry A.Y."/>
            <person name="Boore J.L."/>
            <person name="Grigoriev I.V."/>
            <person name="Lindberg D.R."/>
            <person name="Seaver E.C."/>
            <person name="Weisblat D.A."/>
            <person name="Putnam N.H."/>
            <person name="Rokhsar D.S."/>
        </authorList>
    </citation>
    <scope>NUCLEOTIDE SEQUENCE</scope>
</reference>
<sequence>MVPTNLSCLKVGDILLACSKIVAAIHVWWDCPHSSTASFSMRHIGAISFLKGQWGFRRRVKYLVKTVYVGIKKSHNNCYDNNKNYNIKKNCGKNNTNNNNNNYERKQRIDAKVSRQRSVKYGRTHASHTRLAQHSEKVITPHQARHGTPNDWDDSSAKHQSNIMKIIHPIIES</sequence>
<dbReference type="CTD" id="20206912"/>
<dbReference type="EMBL" id="AMQM01006530">
    <property type="status" value="NOT_ANNOTATED_CDS"/>
    <property type="molecule type" value="Genomic_DNA"/>
</dbReference>
<dbReference type="Proteomes" id="UP000015101">
    <property type="component" value="Unassembled WGS sequence"/>
</dbReference>
<dbReference type="HOGENOM" id="CLU_1549314_0_0_1"/>